<dbReference type="Proteomes" id="UP000887574">
    <property type="component" value="Unplaced"/>
</dbReference>
<evidence type="ECO:0000313" key="3">
    <source>
        <dbReference type="WBParaSite" id="jg10677"/>
    </source>
</evidence>
<evidence type="ECO:0000313" key="2">
    <source>
        <dbReference type="Proteomes" id="UP000887574"/>
    </source>
</evidence>
<keyword evidence="2" id="KW-1185">Reference proteome</keyword>
<feature type="region of interest" description="Disordered" evidence="1">
    <location>
        <begin position="1"/>
        <end position="23"/>
    </location>
</feature>
<dbReference type="AlphaFoldDB" id="A0A915CMW8"/>
<evidence type="ECO:0000256" key="1">
    <source>
        <dbReference type="SAM" id="MobiDB-lite"/>
    </source>
</evidence>
<protein>
    <submittedName>
        <fullName evidence="3">Uncharacterized protein</fullName>
    </submittedName>
</protein>
<proteinExistence type="predicted"/>
<organism evidence="2 3">
    <name type="scientific">Ditylenchus dipsaci</name>
    <dbReference type="NCBI Taxonomy" id="166011"/>
    <lineage>
        <taxon>Eukaryota</taxon>
        <taxon>Metazoa</taxon>
        <taxon>Ecdysozoa</taxon>
        <taxon>Nematoda</taxon>
        <taxon>Chromadorea</taxon>
        <taxon>Rhabditida</taxon>
        <taxon>Tylenchina</taxon>
        <taxon>Tylenchomorpha</taxon>
        <taxon>Sphaerularioidea</taxon>
        <taxon>Anguinidae</taxon>
        <taxon>Anguininae</taxon>
        <taxon>Ditylenchus</taxon>
    </lineage>
</organism>
<name>A0A915CMW8_9BILA</name>
<sequence>MSSSKSSNGIPRANKRIKDQKKGKQTEICNYLGILTEKSACKEKSKLDDYDIYLYHRIPDVKSLTADDIPSSIPLCMVANENRLLLHPHYAGKKTEKEMSSLGSDLIQLYHRIPSIEEISAGNIPETIPLFMVAPFGQENFSEVLDKSSVNSESEVI</sequence>
<dbReference type="WBParaSite" id="jg10677">
    <property type="protein sequence ID" value="jg10677"/>
    <property type="gene ID" value="jg10677"/>
</dbReference>
<accession>A0A915CMW8</accession>
<reference evidence="3" key="1">
    <citation type="submission" date="2022-11" db="UniProtKB">
        <authorList>
            <consortium name="WormBaseParasite"/>
        </authorList>
    </citation>
    <scope>IDENTIFICATION</scope>
</reference>